<keyword evidence="1" id="KW-0812">Transmembrane</keyword>
<dbReference type="EMBL" id="QXGJ01000001">
    <property type="protein sequence ID" value="RSX52424.1"/>
    <property type="molecule type" value="Genomic_DNA"/>
</dbReference>
<dbReference type="OrthoDB" id="9856358at2"/>
<sequence length="86" mass="9645">MTDDATIQNPDDVYDDDVYDAELFDDDDEPNTCRVCPFKANKEMIVPALITGAITVASIVVGVWLQYAITKVAVKDALREARPRRR</sequence>
<proteinExistence type="predicted"/>
<comment type="caution">
    <text evidence="2">The sequence shown here is derived from an EMBL/GenBank/DDBJ whole genome shotgun (WGS) entry which is preliminary data.</text>
</comment>
<dbReference type="RefSeq" id="WP_126029113.1">
    <property type="nucleotide sequence ID" value="NZ_QXGJ01000001.1"/>
</dbReference>
<evidence type="ECO:0000256" key="1">
    <source>
        <dbReference type="SAM" id="Phobius"/>
    </source>
</evidence>
<keyword evidence="1" id="KW-0472">Membrane</keyword>
<keyword evidence="3" id="KW-1185">Reference proteome</keyword>
<organism evidence="2 3">
    <name type="scientific">Bifidobacterium callimiconis</name>
    <dbReference type="NCBI Taxonomy" id="2306973"/>
    <lineage>
        <taxon>Bacteria</taxon>
        <taxon>Bacillati</taxon>
        <taxon>Actinomycetota</taxon>
        <taxon>Actinomycetes</taxon>
        <taxon>Bifidobacteriales</taxon>
        <taxon>Bifidobacteriaceae</taxon>
        <taxon>Bifidobacterium</taxon>
    </lineage>
</organism>
<dbReference type="AlphaFoldDB" id="A0A430FHQ7"/>
<accession>A0A430FHQ7</accession>
<feature type="transmembrane region" description="Helical" evidence="1">
    <location>
        <begin position="44"/>
        <end position="65"/>
    </location>
</feature>
<dbReference type="Proteomes" id="UP000288607">
    <property type="component" value="Unassembled WGS sequence"/>
</dbReference>
<keyword evidence="1" id="KW-1133">Transmembrane helix</keyword>
<gene>
    <name evidence="2" type="ORF">D2E23_0152</name>
</gene>
<reference evidence="2 3" key="1">
    <citation type="submission" date="2018-09" db="EMBL/GenBank/DDBJ databases">
        <title>Characterization of the phylogenetic diversity of five novel species belonging to the genus Bifidobacterium.</title>
        <authorList>
            <person name="Lugli G.A."/>
            <person name="Duranti S."/>
            <person name="Milani C."/>
        </authorList>
    </citation>
    <scope>NUCLEOTIDE SEQUENCE [LARGE SCALE GENOMIC DNA]</scope>
    <source>
        <strain evidence="2 3">2028B</strain>
    </source>
</reference>
<evidence type="ECO:0000313" key="3">
    <source>
        <dbReference type="Proteomes" id="UP000288607"/>
    </source>
</evidence>
<protein>
    <submittedName>
        <fullName evidence="2">Uncharacterized protein</fullName>
    </submittedName>
</protein>
<name>A0A430FHQ7_9BIFI</name>
<evidence type="ECO:0000313" key="2">
    <source>
        <dbReference type="EMBL" id="RSX52424.1"/>
    </source>
</evidence>